<name>A0ABP9DB12_9ACTN</name>
<keyword evidence="2" id="KW-1185">Reference proteome</keyword>
<gene>
    <name evidence="1" type="ORF">GCM10023235_08670</name>
</gene>
<reference evidence="2" key="1">
    <citation type="journal article" date="2019" name="Int. J. Syst. Evol. Microbiol.">
        <title>The Global Catalogue of Microorganisms (GCM) 10K type strain sequencing project: providing services to taxonomists for standard genome sequencing and annotation.</title>
        <authorList>
            <consortium name="The Broad Institute Genomics Platform"/>
            <consortium name="The Broad Institute Genome Sequencing Center for Infectious Disease"/>
            <person name="Wu L."/>
            <person name="Ma J."/>
        </authorList>
    </citation>
    <scope>NUCLEOTIDE SEQUENCE [LARGE SCALE GENOMIC DNA]</scope>
    <source>
        <strain evidence="2">JCM 13006</strain>
    </source>
</reference>
<comment type="caution">
    <text evidence="1">The sequence shown here is derived from an EMBL/GenBank/DDBJ whole genome shotgun (WGS) entry which is preliminary data.</text>
</comment>
<dbReference type="EMBL" id="BAABIS010000001">
    <property type="protein sequence ID" value="GAA4836088.1"/>
    <property type="molecule type" value="Genomic_DNA"/>
</dbReference>
<organism evidence="1 2">
    <name type="scientific">Kitasatospora terrestris</name>
    <dbReference type="NCBI Taxonomy" id="258051"/>
    <lineage>
        <taxon>Bacteria</taxon>
        <taxon>Bacillati</taxon>
        <taxon>Actinomycetota</taxon>
        <taxon>Actinomycetes</taxon>
        <taxon>Kitasatosporales</taxon>
        <taxon>Streptomycetaceae</taxon>
        <taxon>Kitasatospora</taxon>
    </lineage>
</organism>
<evidence type="ECO:0000313" key="2">
    <source>
        <dbReference type="Proteomes" id="UP001501752"/>
    </source>
</evidence>
<proteinExistence type="predicted"/>
<dbReference type="Proteomes" id="UP001501752">
    <property type="component" value="Unassembled WGS sequence"/>
</dbReference>
<evidence type="ECO:0000313" key="1">
    <source>
        <dbReference type="EMBL" id="GAA4836088.1"/>
    </source>
</evidence>
<sequence>MLVQAWPGGAAYVWETPDQRQCFAEIHQVTVQVRGCADHPVDPPLASPTGVTMLDTFFTDGWVRLIGADHQEVTGAACGDTPLTVRRIGTVADGARTLYALWFPNYTKGDVTLTTLNHAGATARATLPLGDIGDRTCTPVSHSG</sequence>
<accession>A0ABP9DB12</accession>
<protein>
    <submittedName>
        <fullName evidence="1">Uncharacterized protein</fullName>
    </submittedName>
</protein>
<dbReference type="RefSeq" id="WP_345695412.1">
    <property type="nucleotide sequence ID" value="NZ_BAABIS010000001.1"/>
</dbReference>